<dbReference type="CDD" id="cd00090">
    <property type="entry name" value="HTH_ARSR"/>
    <property type="match status" value="1"/>
</dbReference>
<dbReference type="PANTHER" id="PTHR42756:SF1">
    <property type="entry name" value="TRANSCRIPTIONAL REPRESSOR OF EMRAB OPERON"/>
    <property type="match status" value="1"/>
</dbReference>
<dbReference type="Proteomes" id="UP001306950">
    <property type="component" value="Unassembled WGS sequence"/>
</dbReference>
<accession>A0ABU7VSN9</accession>
<dbReference type="PRINTS" id="PR00598">
    <property type="entry name" value="HTHMARR"/>
</dbReference>
<dbReference type="InterPro" id="IPR011991">
    <property type="entry name" value="ArsR-like_HTH"/>
</dbReference>
<keyword evidence="1" id="KW-0805">Transcription regulation</keyword>
<name>A0ABU7VSN9_9BACL</name>
<reference evidence="5 6" key="1">
    <citation type="submission" date="2024-02" db="EMBL/GenBank/DDBJ databases">
        <title>A nitrogen-fixing paenibacillus bacterium.</title>
        <authorList>
            <person name="Zhang W.L."/>
            <person name="Chen S.F."/>
        </authorList>
    </citation>
    <scope>NUCLEOTIDE SEQUENCE [LARGE SCALE GENOMIC DNA]</scope>
    <source>
        <strain evidence="5 6">M1</strain>
    </source>
</reference>
<keyword evidence="2" id="KW-0238">DNA-binding</keyword>
<dbReference type="InterPro" id="IPR023187">
    <property type="entry name" value="Tscrpt_reg_MarR-type_CS"/>
</dbReference>
<proteinExistence type="predicted"/>
<dbReference type="InterPro" id="IPR036390">
    <property type="entry name" value="WH_DNA-bd_sf"/>
</dbReference>
<dbReference type="InterPro" id="IPR000835">
    <property type="entry name" value="HTH_MarR-typ"/>
</dbReference>
<feature type="domain" description="HTH marR-type" evidence="4">
    <location>
        <begin position="1"/>
        <end position="120"/>
    </location>
</feature>
<dbReference type="PANTHER" id="PTHR42756">
    <property type="entry name" value="TRANSCRIPTIONAL REGULATOR, MARR"/>
    <property type="match status" value="1"/>
</dbReference>
<dbReference type="InterPro" id="IPR036388">
    <property type="entry name" value="WH-like_DNA-bd_sf"/>
</dbReference>
<evidence type="ECO:0000256" key="3">
    <source>
        <dbReference type="ARBA" id="ARBA00023163"/>
    </source>
</evidence>
<dbReference type="PROSITE" id="PS50995">
    <property type="entry name" value="HTH_MARR_2"/>
    <property type="match status" value="1"/>
</dbReference>
<dbReference type="Pfam" id="PF12802">
    <property type="entry name" value="MarR_2"/>
    <property type="match status" value="1"/>
</dbReference>
<protein>
    <submittedName>
        <fullName evidence="5">MarR family transcriptional regulator</fullName>
    </submittedName>
</protein>
<evidence type="ECO:0000256" key="2">
    <source>
        <dbReference type="ARBA" id="ARBA00023125"/>
    </source>
</evidence>
<evidence type="ECO:0000313" key="5">
    <source>
        <dbReference type="EMBL" id="MEF2966771.1"/>
    </source>
</evidence>
<dbReference type="EMBL" id="JAZHPZ010000005">
    <property type="protein sequence ID" value="MEF2966771.1"/>
    <property type="molecule type" value="Genomic_DNA"/>
</dbReference>
<dbReference type="Gene3D" id="1.10.10.10">
    <property type="entry name" value="Winged helix-like DNA-binding domain superfamily/Winged helix DNA-binding domain"/>
    <property type="match status" value="1"/>
</dbReference>
<dbReference type="SUPFAM" id="SSF46785">
    <property type="entry name" value="Winged helix' DNA-binding domain"/>
    <property type="match status" value="1"/>
</dbReference>
<dbReference type="PROSITE" id="PS01117">
    <property type="entry name" value="HTH_MARR_1"/>
    <property type="match status" value="1"/>
</dbReference>
<keyword evidence="3" id="KW-0804">Transcription</keyword>
<sequence length="144" mass="16407">MTKFVVSYGKILDPDLTAQQYLILQILGAGDKTSSELAEELDVTLPAVTNLTNKLAGKGYIERRSVPNDRRSIKLQLTDQGREVESRLVERYKELTSQLWSEFSEQELDLLLASYRKMVDSFRQIPGRNSESNHAVNTKKQEES</sequence>
<dbReference type="SMART" id="SM00347">
    <property type="entry name" value="HTH_MARR"/>
    <property type="match status" value="1"/>
</dbReference>
<gene>
    <name evidence="5" type="ORF">V3851_13095</name>
</gene>
<evidence type="ECO:0000256" key="1">
    <source>
        <dbReference type="ARBA" id="ARBA00023015"/>
    </source>
</evidence>
<keyword evidence="6" id="KW-1185">Reference proteome</keyword>
<dbReference type="RefSeq" id="WP_331846982.1">
    <property type="nucleotide sequence ID" value="NZ_JAZHPZ010000005.1"/>
</dbReference>
<comment type="caution">
    <text evidence="5">The sequence shown here is derived from an EMBL/GenBank/DDBJ whole genome shotgun (WGS) entry which is preliminary data.</text>
</comment>
<organism evidence="5 6">
    <name type="scientific">Paenibacillus haidiansis</name>
    <dbReference type="NCBI Taxonomy" id="1574488"/>
    <lineage>
        <taxon>Bacteria</taxon>
        <taxon>Bacillati</taxon>
        <taxon>Bacillota</taxon>
        <taxon>Bacilli</taxon>
        <taxon>Bacillales</taxon>
        <taxon>Paenibacillaceae</taxon>
        <taxon>Paenibacillus</taxon>
    </lineage>
</organism>
<evidence type="ECO:0000313" key="6">
    <source>
        <dbReference type="Proteomes" id="UP001306950"/>
    </source>
</evidence>
<evidence type="ECO:0000259" key="4">
    <source>
        <dbReference type="PROSITE" id="PS50995"/>
    </source>
</evidence>